<evidence type="ECO:0000313" key="2">
    <source>
        <dbReference type="Proteomes" id="UP000595662"/>
    </source>
</evidence>
<accession>A0A7T6XJ65</accession>
<sequence length="103" mass="11238">MHTERPITGFGALQLSDSKLRSHNFVDARASRNKDSATTNAHYSTYALPAYVFVPIRLMACSSASPCNLAVIIGTASVTNDALFPNHPRAEAIILMERMSLED</sequence>
<dbReference type="EMBL" id="CP060774">
    <property type="protein sequence ID" value="QQK42062.1"/>
    <property type="molecule type" value="Genomic_DNA"/>
</dbReference>
<protein>
    <submittedName>
        <fullName evidence="1">Uncharacterized protein</fullName>
    </submittedName>
</protein>
<dbReference type="RefSeq" id="XP_065956269.1">
    <property type="nucleotide sequence ID" value="XM_066100869.1"/>
</dbReference>
<dbReference type="Proteomes" id="UP000595662">
    <property type="component" value="Chromosome 1"/>
</dbReference>
<gene>
    <name evidence="1" type="ORF">Pdw03_4916</name>
</gene>
<organism evidence="1 2">
    <name type="scientific">Penicillium digitatum</name>
    <name type="common">Green mold</name>
    <dbReference type="NCBI Taxonomy" id="36651"/>
    <lineage>
        <taxon>Eukaryota</taxon>
        <taxon>Fungi</taxon>
        <taxon>Dikarya</taxon>
        <taxon>Ascomycota</taxon>
        <taxon>Pezizomycotina</taxon>
        <taxon>Eurotiomycetes</taxon>
        <taxon>Eurotiomycetidae</taxon>
        <taxon>Eurotiales</taxon>
        <taxon>Aspergillaceae</taxon>
        <taxon>Penicillium</taxon>
    </lineage>
</organism>
<name>A0A7T6XJ65_PENDI</name>
<dbReference type="AlphaFoldDB" id="A0A7T6XJ65"/>
<reference evidence="1 2" key="1">
    <citation type="submission" date="2020-08" db="EMBL/GenBank/DDBJ databases">
        <title>The completed genome sequence of the pathogenic ascomycete fungus Penicillium digitatum.</title>
        <authorList>
            <person name="Wang M."/>
        </authorList>
    </citation>
    <scope>NUCLEOTIDE SEQUENCE [LARGE SCALE GENOMIC DNA]</scope>
    <source>
        <strain evidence="1 2">PdW03</strain>
    </source>
</reference>
<evidence type="ECO:0000313" key="1">
    <source>
        <dbReference type="EMBL" id="QQK42062.1"/>
    </source>
</evidence>
<dbReference type="GeneID" id="90952646"/>
<proteinExistence type="predicted"/>